<proteinExistence type="predicted"/>
<organism evidence="1 2">
    <name type="scientific">Kangiella japonica</name>
    <dbReference type="NCBI Taxonomy" id="647384"/>
    <lineage>
        <taxon>Bacteria</taxon>
        <taxon>Pseudomonadati</taxon>
        <taxon>Pseudomonadota</taxon>
        <taxon>Gammaproteobacteria</taxon>
        <taxon>Kangiellales</taxon>
        <taxon>Kangiellaceae</taxon>
        <taxon>Kangiella</taxon>
    </lineage>
</organism>
<name>A0ABN0STD4_9GAMM</name>
<sequence>MNKLWIGLVAFTLGLMGCKTTEWDKEKALPATVVGFEKEAKDEIAGIINQIMPGANVALADDIFSTDNRLFIQRKPVMVDGNPAQGRITEMPRKFELYHLEDTCFLVDSKSSDIFILETVSCKPMG</sequence>
<comment type="caution">
    <text evidence="1">The sequence shown here is derived from an EMBL/GenBank/DDBJ whole genome shotgun (WGS) entry which is preliminary data.</text>
</comment>
<dbReference type="Proteomes" id="UP001501221">
    <property type="component" value="Unassembled WGS sequence"/>
</dbReference>
<gene>
    <name evidence="1" type="ORF">GCM10009123_00540</name>
</gene>
<evidence type="ECO:0000313" key="2">
    <source>
        <dbReference type="Proteomes" id="UP001501221"/>
    </source>
</evidence>
<protein>
    <recommendedName>
        <fullName evidence="3">Lipoprotein</fullName>
    </recommendedName>
</protein>
<dbReference type="PROSITE" id="PS51257">
    <property type="entry name" value="PROKAR_LIPOPROTEIN"/>
    <property type="match status" value="1"/>
</dbReference>
<reference evidence="1 2" key="1">
    <citation type="journal article" date="2019" name="Int. J. Syst. Evol. Microbiol.">
        <title>The Global Catalogue of Microorganisms (GCM) 10K type strain sequencing project: providing services to taxonomists for standard genome sequencing and annotation.</title>
        <authorList>
            <consortium name="The Broad Institute Genomics Platform"/>
            <consortium name="The Broad Institute Genome Sequencing Center for Infectious Disease"/>
            <person name="Wu L."/>
            <person name="Ma J."/>
        </authorList>
    </citation>
    <scope>NUCLEOTIDE SEQUENCE [LARGE SCALE GENOMIC DNA]</scope>
    <source>
        <strain evidence="1 2">JCM 16211</strain>
    </source>
</reference>
<accession>A0ABN0STD4</accession>
<dbReference type="EMBL" id="BAAAFM010000001">
    <property type="protein sequence ID" value="GAA0197307.1"/>
    <property type="molecule type" value="Genomic_DNA"/>
</dbReference>
<evidence type="ECO:0008006" key="3">
    <source>
        <dbReference type="Google" id="ProtNLM"/>
    </source>
</evidence>
<dbReference type="RefSeq" id="WP_343985062.1">
    <property type="nucleotide sequence ID" value="NZ_BAAAFM010000001.1"/>
</dbReference>
<evidence type="ECO:0000313" key="1">
    <source>
        <dbReference type="EMBL" id="GAA0197307.1"/>
    </source>
</evidence>
<keyword evidence="2" id="KW-1185">Reference proteome</keyword>